<evidence type="ECO:0000256" key="1">
    <source>
        <dbReference type="ARBA" id="ARBA00010923"/>
    </source>
</evidence>
<feature type="domain" description="Type I restriction modification DNA specificity" evidence="5">
    <location>
        <begin position="8"/>
        <end position="167"/>
    </location>
</feature>
<evidence type="ECO:0000313" key="6">
    <source>
        <dbReference type="EMBL" id="MBJ6750981.1"/>
    </source>
</evidence>
<dbReference type="Proteomes" id="UP000614714">
    <property type="component" value="Unassembled WGS sequence"/>
</dbReference>
<keyword evidence="6" id="KW-0255">Endonuclease</keyword>
<sequence length="385" mass="42988">MIEQTLKSGWQQVKFGEVVRLSKVRSSDPLADGFDRYIGLEHIDPEDLRIRRWGNVADGVTFTSVFKPGQVLFGKRRAYQRKVAVADFSGVCSGDIYVFESKDSKKLLPALLPFICQTEEFLQYAVGTSAGSLSPRTNWTSLADFEFSLPPAEEQRRIADLLIEIENTSNEYDKLMRQASQLSCAFLGNVLVQKSPIVSLGAAVLNTQYGLSINPNDQGQYPILRMMNLENGLCVENDIKYVDLSSKDFESYKLIAGDVLFNRTNSYELVGRTGVYSLQGEHVFASYLVRIKTDPAKLEPKYLTLFLNSDYGRRQVLSFATKGVSQANVNASNLLKVQIPLPSLDVQKELLTQIEQTNMVSNATVTRRAVIAQMKQLLLARLAGS</sequence>
<dbReference type="InterPro" id="IPR044946">
    <property type="entry name" value="Restrct_endonuc_typeI_TRD_sf"/>
</dbReference>
<dbReference type="GO" id="GO:0004519">
    <property type="term" value="F:endonuclease activity"/>
    <property type="evidence" value="ECO:0007669"/>
    <property type="project" value="UniProtKB-KW"/>
</dbReference>
<keyword evidence="3" id="KW-0238">DNA-binding</keyword>
<dbReference type="PANTHER" id="PTHR43140">
    <property type="entry name" value="TYPE-1 RESTRICTION ENZYME ECOKI SPECIFICITY PROTEIN"/>
    <property type="match status" value="1"/>
</dbReference>
<organism evidence="6 7">
    <name type="scientific">Geomonas anaerohicana</name>
    <dbReference type="NCBI Taxonomy" id="2798583"/>
    <lineage>
        <taxon>Bacteria</taxon>
        <taxon>Pseudomonadati</taxon>
        <taxon>Thermodesulfobacteriota</taxon>
        <taxon>Desulfuromonadia</taxon>
        <taxon>Geobacterales</taxon>
        <taxon>Geobacteraceae</taxon>
        <taxon>Geomonas</taxon>
    </lineage>
</organism>
<comment type="caution">
    <text evidence="6">The sequence shown here is derived from an EMBL/GenBank/DDBJ whole genome shotgun (WGS) entry which is preliminary data.</text>
</comment>
<dbReference type="SUPFAM" id="SSF116734">
    <property type="entry name" value="DNA methylase specificity domain"/>
    <property type="match status" value="2"/>
</dbReference>
<dbReference type="PANTHER" id="PTHR43140:SF1">
    <property type="entry name" value="TYPE I RESTRICTION ENZYME ECOKI SPECIFICITY SUBUNIT"/>
    <property type="match status" value="1"/>
</dbReference>
<dbReference type="EMBL" id="JAEMHL010000005">
    <property type="protein sequence ID" value="MBJ6750981.1"/>
    <property type="molecule type" value="Genomic_DNA"/>
</dbReference>
<gene>
    <name evidence="6" type="ORF">JFN91_12225</name>
</gene>
<evidence type="ECO:0000259" key="5">
    <source>
        <dbReference type="Pfam" id="PF01420"/>
    </source>
</evidence>
<dbReference type="InterPro" id="IPR051212">
    <property type="entry name" value="Type-I_RE_S_subunit"/>
</dbReference>
<dbReference type="RefSeq" id="WP_199389461.1">
    <property type="nucleotide sequence ID" value="NZ_JAEMHL010000005.1"/>
</dbReference>
<evidence type="ECO:0000256" key="4">
    <source>
        <dbReference type="SAM" id="Coils"/>
    </source>
</evidence>
<keyword evidence="6" id="KW-0540">Nuclease</keyword>
<accession>A0ABS0YFC7</accession>
<evidence type="ECO:0000256" key="3">
    <source>
        <dbReference type="ARBA" id="ARBA00023125"/>
    </source>
</evidence>
<evidence type="ECO:0000313" key="7">
    <source>
        <dbReference type="Proteomes" id="UP000614714"/>
    </source>
</evidence>
<dbReference type="Pfam" id="PF01420">
    <property type="entry name" value="Methylase_S"/>
    <property type="match status" value="2"/>
</dbReference>
<comment type="similarity">
    <text evidence="1">Belongs to the type-I restriction system S methylase family.</text>
</comment>
<feature type="coiled-coil region" evidence="4">
    <location>
        <begin position="158"/>
        <end position="185"/>
    </location>
</feature>
<name>A0ABS0YFC7_9BACT</name>
<keyword evidence="7" id="KW-1185">Reference proteome</keyword>
<dbReference type="InterPro" id="IPR000055">
    <property type="entry name" value="Restrct_endonuc_typeI_TRD"/>
</dbReference>
<keyword evidence="2" id="KW-0680">Restriction system</keyword>
<protein>
    <submittedName>
        <fullName evidence="6">Restriction endonuclease subunit S</fullName>
    </submittedName>
</protein>
<keyword evidence="4" id="KW-0175">Coiled coil</keyword>
<keyword evidence="6" id="KW-0378">Hydrolase</keyword>
<feature type="domain" description="Type I restriction modification DNA specificity" evidence="5">
    <location>
        <begin position="214"/>
        <end position="351"/>
    </location>
</feature>
<evidence type="ECO:0000256" key="2">
    <source>
        <dbReference type="ARBA" id="ARBA00022747"/>
    </source>
</evidence>
<dbReference type="Gene3D" id="3.90.220.20">
    <property type="entry name" value="DNA methylase specificity domains"/>
    <property type="match status" value="2"/>
</dbReference>
<proteinExistence type="inferred from homology"/>
<dbReference type="CDD" id="cd17524">
    <property type="entry name" value="RMtype1_S_EcoUTORF5051P-TRD2-CR2_like"/>
    <property type="match status" value="1"/>
</dbReference>
<reference evidence="6 7" key="1">
    <citation type="submission" date="2020-12" db="EMBL/GenBank/DDBJ databases">
        <title>Geomonas sp. Red421, isolated from paddy soil.</title>
        <authorList>
            <person name="Xu Z."/>
            <person name="Zhang Z."/>
            <person name="Masuda Y."/>
            <person name="Itoh H."/>
            <person name="Senoo K."/>
        </authorList>
    </citation>
    <scope>NUCLEOTIDE SEQUENCE [LARGE SCALE GENOMIC DNA]</scope>
    <source>
        <strain evidence="6 7">Red421</strain>
    </source>
</reference>